<dbReference type="GO" id="GO:0070062">
    <property type="term" value="C:extracellular exosome"/>
    <property type="evidence" value="ECO:0007669"/>
    <property type="project" value="TreeGrafter"/>
</dbReference>
<dbReference type="OMA" id="WKCPSPF"/>
<accession>A0A8C6RA98</accession>
<feature type="region of interest" description="Disordered" evidence="1">
    <location>
        <begin position="47"/>
        <end position="81"/>
    </location>
</feature>
<dbReference type="InterPro" id="IPR028106">
    <property type="entry name" value="DUF4578"/>
</dbReference>
<dbReference type="Pfam" id="PF15147">
    <property type="entry name" value="DUF4578"/>
    <property type="match status" value="1"/>
</dbReference>
<dbReference type="PANTHER" id="PTHR37342:SF1">
    <property type="entry name" value="CHROMOSOME 11 OPEN READING FRAME 52"/>
    <property type="match status" value="1"/>
</dbReference>
<dbReference type="AlphaFoldDB" id="A0A8C6RA98"/>
<evidence type="ECO:0000313" key="2">
    <source>
        <dbReference type="Ensembl" id="ENSNGAP00000015501.1"/>
    </source>
</evidence>
<evidence type="ECO:0000313" key="3">
    <source>
        <dbReference type="Proteomes" id="UP000694381"/>
    </source>
</evidence>
<name>A0A8C6RA98_NANGA</name>
<evidence type="ECO:0000256" key="1">
    <source>
        <dbReference type="SAM" id="MobiDB-lite"/>
    </source>
</evidence>
<dbReference type="Proteomes" id="UP000694381">
    <property type="component" value="Unassembled WGS sequence"/>
</dbReference>
<keyword evidence="3" id="KW-1185">Reference proteome</keyword>
<dbReference type="GeneTree" id="ENSGT00390000015195"/>
<reference evidence="2" key="2">
    <citation type="submission" date="2025-09" db="UniProtKB">
        <authorList>
            <consortium name="Ensembl"/>
        </authorList>
    </citation>
    <scope>IDENTIFICATION</scope>
</reference>
<proteinExistence type="predicted"/>
<gene>
    <name evidence="2" type="primary">CUNH11orf52</name>
</gene>
<protein>
    <submittedName>
        <fullName evidence="2">RIKEN cDNA 2310030G06 gene</fullName>
    </submittedName>
</protein>
<sequence length="140" mass="15709">MSKKQLVSLRAMGNRLCCGGSWSCPSSFQKKNKTGSQARPTLSILKRQQQQLRQKGTKGSETTGPMYEQVLHQPVSQEKSSDFTLEESNLHYADIQVFSRMQPLSAGEVKQLYSETATEYATLRFPQATPRYDSKNGTLV</sequence>
<dbReference type="Ensembl" id="ENSNGAT00000021106.1">
    <property type="protein sequence ID" value="ENSNGAP00000015501.1"/>
    <property type="gene ID" value="ENSNGAG00000016506.1"/>
</dbReference>
<organism evidence="2 3">
    <name type="scientific">Nannospalax galili</name>
    <name type="common">Northern Israeli blind subterranean mole rat</name>
    <name type="synonym">Spalax galili</name>
    <dbReference type="NCBI Taxonomy" id="1026970"/>
    <lineage>
        <taxon>Eukaryota</taxon>
        <taxon>Metazoa</taxon>
        <taxon>Chordata</taxon>
        <taxon>Craniata</taxon>
        <taxon>Vertebrata</taxon>
        <taxon>Euteleostomi</taxon>
        <taxon>Mammalia</taxon>
        <taxon>Eutheria</taxon>
        <taxon>Euarchontoglires</taxon>
        <taxon>Glires</taxon>
        <taxon>Rodentia</taxon>
        <taxon>Myomorpha</taxon>
        <taxon>Muroidea</taxon>
        <taxon>Spalacidae</taxon>
        <taxon>Spalacinae</taxon>
        <taxon>Nannospalax</taxon>
    </lineage>
</organism>
<reference evidence="2" key="1">
    <citation type="submission" date="2025-08" db="UniProtKB">
        <authorList>
            <consortium name="Ensembl"/>
        </authorList>
    </citation>
    <scope>IDENTIFICATION</scope>
</reference>
<dbReference type="PANTHER" id="PTHR37342">
    <property type="entry name" value="HYPOTHETICAL PROTEIN LOC689959"/>
    <property type="match status" value="1"/>
</dbReference>